<dbReference type="Gene3D" id="2.40.30.170">
    <property type="match status" value="1"/>
</dbReference>
<gene>
    <name evidence="6" type="ORF">A2310_03360</name>
</gene>
<dbReference type="SUPFAM" id="SSF111369">
    <property type="entry name" value="HlyD-like secretion proteins"/>
    <property type="match status" value="1"/>
</dbReference>
<dbReference type="Gene3D" id="1.10.287.470">
    <property type="entry name" value="Helix hairpin bin"/>
    <property type="match status" value="1"/>
</dbReference>
<comment type="caution">
    <text evidence="6">The sequence shown here is derived from an EMBL/GenBank/DDBJ whole genome shotgun (WGS) entry which is preliminary data.</text>
</comment>
<evidence type="ECO:0000313" key="6">
    <source>
        <dbReference type="EMBL" id="OGC18643.1"/>
    </source>
</evidence>
<dbReference type="NCBIfam" id="TIGR01730">
    <property type="entry name" value="RND_mfp"/>
    <property type="match status" value="1"/>
</dbReference>
<dbReference type="AlphaFoldDB" id="A0A1F4SFZ0"/>
<dbReference type="Proteomes" id="UP000178417">
    <property type="component" value="Unassembled WGS sequence"/>
</dbReference>
<feature type="domain" description="Multidrug resistance protein MdtA-like alpha-helical hairpin" evidence="3">
    <location>
        <begin position="81"/>
        <end position="137"/>
    </location>
</feature>
<comment type="similarity">
    <text evidence="1">Belongs to the membrane fusion protein (MFP) (TC 8.A.1) family.</text>
</comment>
<dbReference type="PANTHER" id="PTHR30469">
    <property type="entry name" value="MULTIDRUG RESISTANCE PROTEIN MDTA"/>
    <property type="match status" value="1"/>
</dbReference>
<evidence type="ECO:0000259" key="3">
    <source>
        <dbReference type="Pfam" id="PF25876"/>
    </source>
</evidence>
<dbReference type="InterPro" id="IPR058625">
    <property type="entry name" value="MdtA-like_BSH"/>
</dbReference>
<feature type="coiled-coil region" evidence="2">
    <location>
        <begin position="75"/>
        <end position="102"/>
    </location>
</feature>
<dbReference type="InterPro" id="IPR058624">
    <property type="entry name" value="MdtA-like_HH"/>
</dbReference>
<dbReference type="GO" id="GO:1990281">
    <property type="term" value="C:efflux pump complex"/>
    <property type="evidence" value="ECO:0007669"/>
    <property type="project" value="TreeGrafter"/>
</dbReference>
<dbReference type="InterPro" id="IPR006143">
    <property type="entry name" value="RND_pump_MFP"/>
</dbReference>
<dbReference type="PANTHER" id="PTHR30469:SF33">
    <property type="entry name" value="SLR1207 PROTEIN"/>
    <property type="match status" value="1"/>
</dbReference>
<feature type="domain" description="CusB-like beta-barrel" evidence="5">
    <location>
        <begin position="175"/>
        <end position="257"/>
    </location>
</feature>
<dbReference type="Gene3D" id="2.40.50.100">
    <property type="match status" value="1"/>
</dbReference>
<sequence length="262" mass="28670">MDSKKRIFLVILILLLALSIWFVYTKINKTGLSASGTIEATEITVSSKIMGKVLDVKVDQGSDVKKGDILAVIDAKEIDEALKSARAKYKLAEIELDRTKKLYNKDAASRQQYDTAKSNLDIAEAAFETAKIQVDNAFIRSPISGTVLVKAIESGELAAIGTPISILADLTKVNLIVYLPEKDIGKAILKGKVDVSVDAYPSEKFTGEVTYISDKAEFTPKSIQTKDERTKQVFGIKIEIPNPDKKLKPGMPADAGFTWNSQ</sequence>
<dbReference type="Pfam" id="PF25954">
    <property type="entry name" value="Beta-barrel_RND_2"/>
    <property type="match status" value="1"/>
</dbReference>
<dbReference type="Pfam" id="PF25917">
    <property type="entry name" value="BSH_RND"/>
    <property type="match status" value="1"/>
</dbReference>
<dbReference type="InterPro" id="IPR058792">
    <property type="entry name" value="Beta-barrel_RND_2"/>
</dbReference>
<evidence type="ECO:0000256" key="2">
    <source>
        <dbReference type="SAM" id="Coils"/>
    </source>
</evidence>
<evidence type="ECO:0000259" key="5">
    <source>
        <dbReference type="Pfam" id="PF25954"/>
    </source>
</evidence>
<evidence type="ECO:0000259" key="4">
    <source>
        <dbReference type="Pfam" id="PF25917"/>
    </source>
</evidence>
<organism evidence="6 7">
    <name type="scientific">candidate division WOR-1 bacterium RIFOXYB2_FULL_37_13</name>
    <dbReference type="NCBI Taxonomy" id="1802579"/>
    <lineage>
        <taxon>Bacteria</taxon>
        <taxon>Bacillati</taxon>
        <taxon>Saganbacteria</taxon>
    </lineage>
</organism>
<dbReference type="Pfam" id="PF25876">
    <property type="entry name" value="HH_MFP_RND"/>
    <property type="match status" value="1"/>
</dbReference>
<keyword evidence="2" id="KW-0175">Coiled coil</keyword>
<feature type="domain" description="Multidrug resistance protein MdtA-like barrel-sandwich hybrid" evidence="4">
    <location>
        <begin position="43"/>
        <end position="167"/>
    </location>
</feature>
<accession>A0A1F4SFZ0</accession>
<protein>
    <submittedName>
        <fullName evidence="6">Uncharacterized protein</fullName>
    </submittedName>
</protein>
<evidence type="ECO:0000313" key="7">
    <source>
        <dbReference type="Proteomes" id="UP000178417"/>
    </source>
</evidence>
<name>A0A1F4SFZ0_UNCSA</name>
<proteinExistence type="inferred from homology"/>
<evidence type="ECO:0000256" key="1">
    <source>
        <dbReference type="ARBA" id="ARBA00009477"/>
    </source>
</evidence>
<dbReference type="STRING" id="1802579.A2310_03360"/>
<dbReference type="EMBL" id="MEUB01000069">
    <property type="protein sequence ID" value="OGC18643.1"/>
    <property type="molecule type" value="Genomic_DNA"/>
</dbReference>
<dbReference type="GO" id="GO:0015562">
    <property type="term" value="F:efflux transmembrane transporter activity"/>
    <property type="evidence" value="ECO:0007669"/>
    <property type="project" value="TreeGrafter"/>
</dbReference>
<reference evidence="6 7" key="1">
    <citation type="journal article" date="2016" name="Nat. Commun.">
        <title>Thousands of microbial genomes shed light on interconnected biogeochemical processes in an aquifer system.</title>
        <authorList>
            <person name="Anantharaman K."/>
            <person name="Brown C.T."/>
            <person name="Hug L.A."/>
            <person name="Sharon I."/>
            <person name="Castelle C.J."/>
            <person name="Probst A.J."/>
            <person name="Thomas B.C."/>
            <person name="Singh A."/>
            <person name="Wilkins M.J."/>
            <person name="Karaoz U."/>
            <person name="Brodie E.L."/>
            <person name="Williams K.H."/>
            <person name="Hubbard S.S."/>
            <person name="Banfield J.F."/>
        </authorList>
    </citation>
    <scope>NUCLEOTIDE SEQUENCE [LARGE SCALE GENOMIC DNA]</scope>
</reference>